<dbReference type="Gene3D" id="3.30.160.70">
    <property type="entry name" value="Methylated DNA-protein cysteine methyltransferase domain"/>
    <property type="match status" value="1"/>
</dbReference>
<feature type="domain" description="Methylguanine DNA methyltransferase ribonuclease-like" evidence="10">
    <location>
        <begin position="17"/>
        <end position="85"/>
    </location>
</feature>
<evidence type="ECO:0000313" key="11">
    <source>
        <dbReference type="EMBL" id="PAD76597.1"/>
    </source>
</evidence>
<organism evidence="11 12">
    <name type="scientific">Paenibacillus campinasensis</name>
    <dbReference type="NCBI Taxonomy" id="66347"/>
    <lineage>
        <taxon>Bacteria</taxon>
        <taxon>Bacillati</taxon>
        <taxon>Bacillota</taxon>
        <taxon>Bacilli</taxon>
        <taxon>Bacillales</taxon>
        <taxon>Paenibacillaceae</taxon>
        <taxon>Paenibacillus</taxon>
    </lineage>
</organism>
<protein>
    <recommendedName>
        <fullName evidence="3">methylated-DNA--[protein]-cysteine S-methyltransferase</fullName>
        <ecNumber evidence="3">2.1.1.63</ecNumber>
    </recommendedName>
</protein>
<dbReference type="InterPro" id="IPR036388">
    <property type="entry name" value="WH-like_DNA-bd_sf"/>
</dbReference>
<evidence type="ECO:0000259" key="9">
    <source>
        <dbReference type="Pfam" id="PF01035"/>
    </source>
</evidence>
<dbReference type="InterPro" id="IPR036631">
    <property type="entry name" value="MGMT_N_sf"/>
</dbReference>
<dbReference type="GO" id="GO:0003908">
    <property type="term" value="F:methylated-DNA-[protein]-cysteine S-methyltransferase activity"/>
    <property type="evidence" value="ECO:0007669"/>
    <property type="project" value="UniProtKB-EC"/>
</dbReference>
<comment type="catalytic activity">
    <reaction evidence="1">
        <text>a 4-O-methyl-thymidine in DNA + L-cysteinyl-[protein] = a thymidine in DNA + S-methyl-L-cysteinyl-[protein]</text>
        <dbReference type="Rhea" id="RHEA:53428"/>
        <dbReference type="Rhea" id="RHEA-COMP:10131"/>
        <dbReference type="Rhea" id="RHEA-COMP:10132"/>
        <dbReference type="Rhea" id="RHEA-COMP:13555"/>
        <dbReference type="Rhea" id="RHEA-COMP:13556"/>
        <dbReference type="ChEBI" id="CHEBI:29950"/>
        <dbReference type="ChEBI" id="CHEBI:82612"/>
        <dbReference type="ChEBI" id="CHEBI:137386"/>
        <dbReference type="ChEBI" id="CHEBI:137387"/>
        <dbReference type="EC" id="2.1.1.63"/>
    </reaction>
</comment>
<evidence type="ECO:0000259" key="10">
    <source>
        <dbReference type="Pfam" id="PF02870"/>
    </source>
</evidence>
<evidence type="ECO:0000313" key="12">
    <source>
        <dbReference type="Proteomes" id="UP000215596"/>
    </source>
</evidence>
<dbReference type="AlphaFoldDB" id="A0A268ETY8"/>
<dbReference type="Pfam" id="PF01035">
    <property type="entry name" value="DNA_binding_1"/>
    <property type="match status" value="1"/>
</dbReference>
<dbReference type="PANTHER" id="PTHR10815">
    <property type="entry name" value="METHYLATED-DNA--PROTEIN-CYSTEINE METHYLTRANSFERASE"/>
    <property type="match status" value="1"/>
</dbReference>
<dbReference type="OrthoDB" id="9802228at2"/>
<evidence type="ECO:0000256" key="6">
    <source>
        <dbReference type="ARBA" id="ARBA00022763"/>
    </source>
</evidence>
<dbReference type="RefSeq" id="WP_095265388.1">
    <property type="nucleotide sequence ID" value="NZ_NPBY01000036.1"/>
</dbReference>
<keyword evidence="4 11" id="KW-0489">Methyltransferase</keyword>
<dbReference type="InterPro" id="IPR001497">
    <property type="entry name" value="MethylDNA_cys_MeTrfase_AS"/>
</dbReference>
<dbReference type="InterPro" id="IPR036217">
    <property type="entry name" value="MethylDNA_cys_MeTrfase_DNAb"/>
</dbReference>
<dbReference type="NCBIfam" id="TIGR00589">
    <property type="entry name" value="ogt"/>
    <property type="match status" value="1"/>
</dbReference>
<sequence>MPANDDDVFWTRLVHDDWRIYLAATGKGLCYIGSQDSPYEEMRAWLAARFPGRTLQQNDSKLEPYTMELIEYFQGNRLRFEAAVDCKGTPFQTEVWHALNDIPYGRTLTYIEIANDIGRPSAVRAVAAAIGANPLLIRIPCHRVIGKNGALTGYRGGLEMKGRLLALETR</sequence>
<comment type="caution">
    <text evidence="11">The sequence shown here is derived from an EMBL/GenBank/DDBJ whole genome shotgun (WGS) entry which is preliminary data.</text>
</comment>
<name>A0A268ETY8_9BACL</name>
<dbReference type="GO" id="GO:0006281">
    <property type="term" value="P:DNA repair"/>
    <property type="evidence" value="ECO:0007669"/>
    <property type="project" value="UniProtKB-KW"/>
</dbReference>
<dbReference type="EMBL" id="NPBY01000036">
    <property type="protein sequence ID" value="PAD76597.1"/>
    <property type="molecule type" value="Genomic_DNA"/>
</dbReference>
<evidence type="ECO:0000256" key="7">
    <source>
        <dbReference type="ARBA" id="ARBA00023204"/>
    </source>
</evidence>
<keyword evidence="7" id="KW-0234">DNA repair</keyword>
<dbReference type="SUPFAM" id="SSF53155">
    <property type="entry name" value="Methylated DNA-protein cysteine methyltransferase domain"/>
    <property type="match status" value="1"/>
</dbReference>
<dbReference type="Gene3D" id="1.10.10.10">
    <property type="entry name" value="Winged helix-like DNA-binding domain superfamily/Winged helix DNA-binding domain"/>
    <property type="match status" value="1"/>
</dbReference>
<evidence type="ECO:0000256" key="2">
    <source>
        <dbReference type="ARBA" id="ARBA00008711"/>
    </source>
</evidence>
<evidence type="ECO:0000256" key="1">
    <source>
        <dbReference type="ARBA" id="ARBA00001286"/>
    </source>
</evidence>
<evidence type="ECO:0000256" key="4">
    <source>
        <dbReference type="ARBA" id="ARBA00022603"/>
    </source>
</evidence>
<dbReference type="EC" id="2.1.1.63" evidence="3"/>
<dbReference type="CDD" id="cd06445">
    <property type="entry name" value="ATase"/>
    <property type="match status" value="1"/>
</dbReference>
<dbReference type="PROSITE" id="PS00374">
    <property type="entry name" value="MGMT"/>
    <property type="match status" value="1"/>
</dbReference>
<comment type="catalytic activity">
    <reaction evidence="8">
        <text>a 6-O-methyl-2'-deoxyguanosine in DNA + L-cysteinyl-[protein] = S-methyl-L-cysteinyl-[protein] + a 2'-deoxyguanosine in DNA</text>
        <dbReference type="Rhea" id="RHEA:24000"/>
        <dbReference type="Rhea" id="RHEA-COMP:10131"/>
        <dbReference type="Rhea" id="RHEA-COMP:10132"/>
        <dbReference type="Rhea" id="RHEA-COMP:11367"/>
        <dbReference type="Rhea" id="RHEA-COMP:11368"/>
        <dbReference type="ChEBI" id="CHEBI:29950"/>
        <dbReference type="ChEBI" id="CHEBI:82612"/>
        <dbReference type="ChEBI" id="CHEBI:85445"/>
        <dbReference type="ChEBI" id="CHEBI:85448"/>
        <dbReference type="EC" id="2.1.1.63"/>
    </reaction>
</comment>
<comment type="similarity">
    <text evidence="2">Belongs to the MGMT family.</text>
</comment>
<keyword evidence="5 11" id="KW-0808">Transferase</keyword>
<evidence type="ECO:0000256" key="8">
    <source>
        <dbReference type="ARBA" id="ARBA00049348"/>
    </source>
</evidence>
<dbReference type="GO" id="GO:0032259">
    <property type="term" value="P:methylation"/>
    <property type="evidence" value="ECO:0007669"/>
    <property type="project" value="UniProtKB-KW"/>
</dbReference>
<dbReference type="InterPro" id="IPR014048">
    <property type="entry name" value="MethylDNA_cys_MeTrfase_DNA-bd"/>
</dbReference>
<feature type="domain" description="Methylated-DNA-[protein]-cysteine S-methyltransferase DNA binding" evidence="9">
    <location>
        <begin position="90"/>
        <end position="169"/>
    </location>
</feature>
<accession>A0A268ETY8</accession>
<dbReference type="FunFam" id="1.10.10.10:FF:000214">
    <property type="entry name" value="Methylated-DNA--protein-cysteine methyltransferase"/>
    <property type="match status" value="1"/>
</dbReference>
<proteinExistence type="inferred from homology"/>
<reference evidence="11 12" key="1">
    <citation type="submission" date="2017-07" db="EMBL/GenBank/DDBJ databases">
        <title>Isolation and whole genome analysis of endospore-forming bacteria from heroin.</title>
        <authorList>
            <person name="Kalinowski J."/>
            <person name="Ahrens B."/>
            <person name="Al-Dilaimi A."/>
            <person name="Winkler A."/>
            <person name="Wibberg D."/>
            <person name="Schleenbecker U."/>
            <person name="Ruckert C."/>
            <person name="Wolfel R."/>
            <person name="Grass G."/>
        </authorList>
    </citation>
    <scope>NUCLEOTIDE SEQUENCE [LARGE SCALE GENOMIC DNA]</scope>
    <source>
        <strain evidence="11 12">7537-G1</strain>
    </source>
</reference>
<gene>
    <name evidence="11" type="ORF">CHH67_11800</name>
</gene>
<evidence type="ECO:0000256" key="3">
    <source>
        <dbReference type="ARBA" id="ARBA00011918"/>
    </source>
</evidence>
<keyword evidence="6" id="KW-0227">DNA damage</keyword>
<dbReference type="InterPro" id="IPR008332">
    <property type="entry name" value="MethylG_MeTrfase_N"/>
</dbReference>
<dbReference type="Proteomes" id="UP000215596">
    <property type="component" value="Unassembled WGS sequence"/>
</dbReference>
<dbReference type="Pfam" id="PF02870">
    <property type="entry name" value="Methyltransf_1N"/>
    <property type="match status" value="1"/>
</dbReference>
<dbReference type="SUPFAM" id="SSF46767">
    <property type="entry name" value="Methylated DNA-protein cysteine methyltransferase, C-terminal domain"/>
    <property type="match status" value="1"/>
</dbReference>
<dbReference type="PANTHER" id="PTHR10815:SF12">
    <property type="entry name" value="METHYLATED-DNA--PROTEIN-CYSTEINE METHYLTRANSFERASE, INDUCIBLE"/>
    <property type="match status" value="1"/>
</dbReference>
<evidence type="ECO:0000256" key="5">
    <source>
        <dbReference type="ARBA" id="ARBA00022679"/>
    </source>
</evidence>